<feature type="transmembrane region" description="Helical" evidence="6">
    <location>
        <begin position="16"/>
        <end position="45"/>
    </location>
</feature>
<accession>A0A158RUH5</accession>
<dbReference type="AlphaFoldDB" id="A0A158RUH5"/>
<evidence type="ECO:0000313" key="8">
    <source>
        <dbReference type="Proteomes" id="UP000002210"/>
    </source>
</evidence>
<comment type="subcellular location">
    <subcellularLocation>
        <location evidence="6">Cell membrane</location>
        <topology evidence="6">Multi-pass membrane protein</topology>
    </subcellularLocation>
    <subcellularLocation>
        <location evidence="1">Membrane</location>
        <topology evidence="1">Multi-pass membrane protein</topology>
    </subcellularLocation>
</comment>
<evidence type="ECO:0000313" key="7">
    <source>
        <dbReference type="EMBL" id="ACO31050.1"/>
    </source>
</evidence>
<feature type="transmembrane region" description="Helical" evidence="6">
    <location>
        <begin position="217"/>
        <end position="236"/>
    </location>
</feature>
<evidence type="ECO:0000256" key="1">
    <source>
        <dbReference type="ARBA" id="ARBA00004141"/>
    </source>
</evidence>
<reference evidence="7 8" key="1">
    <citation type="submission" date="2009-02" db="EMBL/GenBank/DDBJ databases">
        <title>Genome sequence of Bacillus cereus 03BB102.</title>
        <authorList>
            <person name="Dodson R.J."/>
            <person name="Jackson P."/>
            <person name="Munk A.C."/>
            <person name="Brettin T."/>
            <person name="Bruce D."/>
            <person name="Detter C."/>
            <person name="Tapia R."/>
            <person name="Han C."/>
            <person name="Sutton G."/>
            <person name="Sims D."/>
        </authorList>
    </citation>
    <scope>NUCLEOTIDE SEQUENCE [LARGE SCALE GENOMIC DNA]</scope>
    <source>
        <strain evidence="7 8">03BB102</strain>
    </source>
</reference>
<keyword evidence="4 6" id="KW-1133">Transmembrane helix</keyword>
<gene>
    <name evidence="7" type="ordered locus">BCA_3772</name>
</gene>
<dbReference type="EMBL" id="CP001407">
    <property type="protein sequence ID" value="ACO31050.1"/>
    <property type="molecule type" value="Genomic_DNA"/>
</dbReference>
<evidence type="ECO:0000256" key="4">
    <source>
        <dbReference type="ARBA" id="ARBA00022989"/>
    </source>
</evidence>
<evidence type="ECO:0000256" key="3">
    <source>
        <dbReference type="ARBA" id="ARBA00022692"/>
    </source>
</evidence>
<keyword evidence="6" id="KW-1003">Cell membrane</keyword>
<dbReference type="KEGG" id="bcx:BCA_3772"/>
<sequence length="267" mass="28558">MQGRRWWIIGLLEGEYVAIIITMLVMGVLLGFVGAGGAGFIIAILTLVFHIPIHVALATSLTAMAFTTLSGVISHYREGNVVLTIGGIVGGCGAFGSYIGSKIGSFIPPYLLHWFTAGMLFLSAIFMCIKLIKFQNEEEVCLVKIKDISKENIMKCICLGLVTGMMAGSFGIGSAPFIQLGLMVLLGLTIQQSVGTTMLVILPIAIGGGLGYSSEGYLDYILLLQVLIGTMLGAYIGAKFTNYAPRMLLKFSMIMTPVFAGCMLLME</sequence>
<name>A0A158RUH5_BACC3</name>
<feature type="transmembrane region" description="Helical" evidence="6">
    <location>
        <begin position="153"/>
        <end position="172"/>
    </location>
</feature>
<dbReference type="Pfam" id="PF01925">
    <property type="entry name" value="TauE"/>
    <property type="match status" value="1"/>
</dbReference>
<dbReference type="InterPro" id="IPR002781">
    <property type="entry name" value="TM_pro_TauE-like"/>
</dbReference>
<feature type="transmembrane region" description="Helical" evidence="6">
    <location>
        <begin position="248"/>
        <end position="266"/>
    </location>
</feature>
<feature type="transmembrane region" description="Helical" evidence="6">
    <location>
        <begin position="178"/>
        <end position="205"/>
    </location>
</feature>
<feature type="transmembrane region" description="Helical" evidence="6">
    <location>
        <begin position="111"/>
        <end position="132"/>
    </location>
</feature>
<keyword evidence="5 6" id="KW-0472">Membrane</keyword>
<dbReference type="Proteomes" id="UP000002210">
    <property type="component" value="Chromosome"/>
</dbReference>
<evidence type="ECO:0000256" key="6">
    <source>
        <dbReference type="RuleBase" id="RU363041"/>
    </source>
</evidence>
<keyword evidence="3 6" id="KW-0812">Transmembrane</keyword>
<evidence type="ECO:0000256" key="5">
    <source>
        <dbReference type="ARBA" id="ARBA00023136"/>
    </source>
</evidence>
<proteinExistence type="inferred from homology"/>
<organism evidence="7 8">
    <name type="scientific">Bacillus cereus (strain 03BB102)</name>
    <dbReference type="NCBI Taxonomy" id="572264"/>
    <lineage>
        <taxon>Bacteria</taxon>
        <taxon>Bacillati</taxon>
        <taxon>Bacillota</taxon>
        <taxon>Bacilli</taxon>
        <taxon>Bacillales</taxon>
        <taxon>Bacillaceae</taxon>
        <taxon>Bacillus</taxon>
        <taxon>Bacillus cereus group</taxon>
    </lineage>
</organism>
<feature type="transmembrane region" description="Helical" evidence="6">
    <location>
        <begin position="80"/>
        <end position="99"/>
    </location>
</feature>
<protein>
    <recommendedName>
        <fullName evidence="6">Probable membrane transporter protein</fullName>
    </recommendedName>
</protein>
<evidence type="ECO:0000256" key="2">
    <source>
        <dbReference type="ARBA" id="ARBA00009142"/>
    </source>
</evidence>
<dbReference type="PANTHER" id="PTHR43701:SF2">
    <property type="entry name" value="MEMBRANE TRANSPORTER PROTEIN YJNA-RELATED"/>
    <property type="match status" value="1"/>
</dbReference>
<comment type="similarity">
    <text evidence="2 6">Belongs to the 4-toluene sulfonate uptake permease (TSUP) (TC 2.A.102) family.</text>
</comment>
<dbReference type="InterPro" id="IPR051598">
    <property type="entry name" value="TSUP/Inactive_protease-like"/>
</dbReference>
<dbReference type="GO" id="GO:0005886">
    <property type="term" value="C:plasma membrane"/>
    <property type="evidence" value="ECO:0007669"/>
    <property type="project" value="UniProtKB-SubCell"/>
</dbReference>
<dbReference type="PANTHER" id="PTHR43701">
    <property type="entry name" value="MEMBRANE TRANSPORTER PROTEIN MJ0441-RELATED"/>
    <property type="match status" value="1"/>
</dbReference>